<evidence type="ECO:0000256" key="1">
    <source>
        <dbReference type="ARBA" id="ARBA00023015"/>
    </source>
</evidence>
<dbReference type="EMBL" id="LOTN01000004">
    <property type="protein sequence ID" value="KUZ96044.1"/>
    <property type="molecule type" value="Genomic_DNA"/>
</dbReference>
<dbReference type="GO" id="GO:0003700">
    <property type="term" value="F:DNA-binding transcription factor activity"/>
    <property type="evidence" value="ECO:0007669"/>
    <property type="project" value="InterPro"/>
</dbReference>
<gene>
    <name evidence="5" type="ORF">WI38_04560</name>
</gene>
<dbReference type="SMART" id="SM00342">
    <property type="entry name" value="HTH_ARAC"/>
    <property type="match status" value="1"/>
</dbReference>
<dbReference type="InterPro" id="IPR009057">
    <property type="entry name" value="Homeodomain-like_sf"/>
</dbReference>
<feature type="domain" description="HTH araC/xylS-type" evidence="4">
    <location>
        <begin position="184"/>
        <end position="282"/>
    </location>
</feature>
<dbReference type="SUPFAM" id="SSF46689">
    <property type="entry name" value="Homeodomain-like"/>
    <property type="match status" value="2"/>
</dbReference>
<reference evidence="5 6" key="1">
    <citation type="submission" date="2015-11" db="EMBL/GenBank/DDBJ databases">
        <title>Expanding the genomic diversity of Burkholderia species for the development of highly accurate diagnostics.</title>
        <authorList>
            <person name="Sahl J."/>
            <person name="Keim P."/>
            <person name="Wagner D."/>
        </authorList>
    </citation>
    <scope>NUCLEOTIDE SEQUENCE [LARGE SCALE GENOMIC DNA]</scope>
    <source>
        <strain evidence="5 6">RF32-BP4</strain>
    </source>
</reference>
<dbReference type="Gene3D" id="3.40.50.880">
    <property type="match status" value="1"/>
</dbReference>
<accession>A0A102KFT8</accession>
<organism evidence="5 6">
    <name type="scientific">Burkholderia ubonensis</name>
    <dbReference type="NCBI Taxonomy" id="101571"/>
    <lineage>
        <taxon>Bacteria</taxon>
        <taxon>Pseudomonadati</taxon>
        <taxon>Pseudomonadota</taxon>
        <taxon>Betaproteobacteria</taxon>
        <taxon>Burkholderiales</taxon>
        <taxon>Burkholderiaceae</taxon>
        <taxon>Burkholderia</taxon>
        <taxon>Burkholderia cepacia complex</taxon>
    </lineage>
</organism>
<keyword evidence="1" id="KW-0805">Transcription regulation</keyword>
<keyword evidence="3" id="KW-0804">Transcription</keyword>
<evidence type="ECO:0000313" key="6">
    <source>
        <dbReference type="Proteomes" id="UP000065521"/>
    </source>
</evidence>
<dbReference type="GO" id="GO:0043565">
    <property type="term" value="F:sequence-specific DNA binding"/>
    <property type="evidence" value="ECO:0007669"/>
    <property type="project" value="InterPro"/>
</dbReference>
<dbReference type="AlphaFoldDB" id="A0A102KFT8"/>
<dbReference type="InterPro" id="IPR029062">
    <property type="entry name" value="Class_I_gatase-like"/>
</dbReference>
<name>A0A102KFT8_9BURK</name>
<evidence type="ECO:0000259" key="4">
    <source>
        <dbReference type="PROSITE" id="PS01124"/>
    </source>
</evidence>
<dbReference type="SUPFAM" id="SSF52317">
    <property type="entry name" value="Class I glutamine amidotransferase-like"/>
    <property type="match status" value="1"/>
</dbReference>
<sequence length="308" mass="33947">MAQAARLVEAFNLANRSQTVCAAYQLRFVSANGGLLQSSSGVQVATDALDDDHGRRAYAFFHLHGDHALVAWNEDLLRRLRDLQANARWVVDGMKLATIAASKWESACEDAASLATASLVSAAKDVEPSEQAADVLSAVMDMFRHDLGDGAVEEITRHISRPVDERFVQSMWAIRELSASPSIRTSMQQLRAQSINRISIAGAAQAVAMSERNFLRRFKKEVGVTPTEFVLHVRLERACHMLVHTSLPADKVARRIGLGSGERMAKLFRQRLSMSPTEYRTSERARISKVGIALPYAPSMQRSCGLTP</sequence>
<evidence type="ECO:0000256" key="3">
    <source>
        <dbReference type="ARBA" id="ARBA00023163"/>
    </source>
</evidence>
<protein>
    <submittedName>
        <fullName evidence="5">AraC family transcriptional regulator</fullName>
    </submittedName>
</protein>
<dbReference type="Gene3D" id="1.10.10.60">
    <property type="entry name" value="Homeodomain-like"/>
    <property type="match status" value="2"/>
</dbReference>
<evidence type="ECO:0000313" key="5">
    <source>
        <dbReference type="EMBL" id="KUZ96044.1"/>
    </source>
</evidence>
<dbReference type="PROSITE" id="PS01124">
    <property type="entry name" value="HTH_ARAC_FAMILY_2"/>
    <property type="match status" value="1"/>
</dbReference>
<evidence type="ECO:0000256" key="2">
    <source>
        <dbReference type="ARBA" id="ARBA00023125"/>
    </source>
</evidence>
<proteinExistence type="predicted"/>
<dbReference type="RefSeq" id="WP_059631280.1">
    <property type="nucleotide sequence ID" value="NZ_LOTK01000023.1"/>
</dbReference>
<dbReference type="InterPro" id="IPR018060">
    <property type="entry name" value="HTH_AraC"/>
</dbReference>
<keyword evidence="2" id="KW-0238">DNA-binding</keyword>
<dbReference type="Proteomes" id="UP000065521">
    <property type="component" value="Unassembled WGS sequence"/>
</dbReference>
<dbReference type="InterPro" id="IPR050204">
    <property type="entry name" value="AraC_XylS_family_regulators"/>
</dbReference>
<dbReference type="PANTHER" id="PTHR46796">
    <property type="entry name" value="HTH-TYPE TRANSCRIPTIONAL ACTIVATOR RHAS-RELATED"/>
    <property type="match status" value="1"/>
</dbReference>
<dbReference type="Pfam" id="PF12833">
    <property type="entry name" value="HTH_18"/>
    <property type="match status" value="1"/>
</dbReference>
<comment type="caution">
    <text evidence="5">The sequence shown here is derived from an EMBL/GenBank/DDBJ whole genome shotgun (WGS) entry which is preliminary data.</text>
</comment>